<organism evidence="3 4">
    <name type="scientific">Phakopsora pachyrhizi</name>
    <name type="common">Asian soybean rust disease fungus</name>
    <dbReference type="NCBI Taxonomy" id="170000"/>
    <lineage>
        <taxon>Eukaryota</taxon>
        <taxon>Fungi</taxon>
        <taxon>Dikarya</taxon>
        <taxon>Basidiomycota</taxon>
        <taxon>Pucciniomycotina</taxon>
        <taxon>Pucciniomycetes</taxon>
        <taxon>Pucciniales</taxon>
        <taxon>Phakopsoraceae</taxon>
        <taxon>Phakopsora</taxon>
    </lineage>
</organism>
<evidence type="ECO:0000313" key="4">
    <source>
        <dbReference type="Proteomes" id="UP001153365"/>
    </source>
</evidence>
<evidence type="ECO:0000256" key="2">
    <source>
        <dbReference type="SAM" id="SignalP"/>
    </source>
</evidence>
<gene>
    <name evidence="3" type="ORF">PPACK8108_LOCUS10465</name>
</gene>
<keyword evidence="4" id="KW-1185">Reference proteome</keyword>
<dbReference type="AlphaFoldDB" id="A0AAV0B1N6"/>
<feature type="region of interest" description="Disordered" evidence="1">
    <location>
        <begin position="63"/>
        <end position="100"/>
    </location>
</feature>
<dbReference type="Proteomes" id="UP001153365">
    <property type="component" value="Unassembled WGS sequence"/>
</dbReference>
<reference evidence="3" key="1">
    <citation type="submission" date="2022-06" db="EMBL/GenBank/DDBJ databases">
        <authorList>
            <consortium name="SYNGENTA / RWTH Aachen University"/>
        </authorList>
    </citation>
    <scope>NUCLEOTIDE SEQUENCE</scope>
</reference>
<evidence type="ECO:0000313" key="3">
    <source>
        <dbReference type="EMBL" id="CAH7675449.1"/>
    </source>
</evidence>
<evidence type="ECO:0000256" key="1">
    <source>
        <dbReference type="SAM" id="MobiDB-lite"/>
    </source>
</evidence>
<dbReference type="EMBL" id="CALTRL010002344">
    <property type="protein sequence ID" value="CAH7675449.1"/>
    <property type="molecule type" value="Genomic_DNA"/>
</dbReference>
<proteinExistence type="predicted"/>
<feature type="signal peptide" evidence="2">
    <location>
        <begin position="1"/>
        <end position="19"/>
    </location>
</feature>
<feature type="chain" id="PRO_5043549831" evidence="2">
    <location>
        <begin position="20"/>
        <end position="138"/>
    </location>
</feature>
<keyword evidence="2" id="KW-0732">Signal</keyword>
<feature type="region of interest" description="Disordered" evidence="1">
    <location>
        <begin position="38"/>
        <end position="57"/>
    </location>
</feature>
<protein>
    <submittedName>
        <fullName evidence="3">Uncharacterized protein</fullName>
    </submittedName>
</protein>
<comment type="caution">
    <text evidence="3">The sequence shown here is derived from an EMBL/GenBank/DDBJ whole genome shotgun (WGS) entry which is preliminary data.</text>
</comment>
<accession>A0AAV0B1N6</accession>
<feature type="compositionally biased region" description="Basic and acidic residues" evidence="1">
    <location>
        <begin position="78"/>
        <end position="100"/>
    </location>
</feature>
<sequence>MRSFVFCALSIIVFRLAVGFPVESSALEYSKVQSLEKTLPQVGSPPKPPRGFGPRFGVKEKKFTKKTALTPPPQPKKLQRDYNEPQENKKQTEFKSSNEKSFEKFLQNLPLKRSIPPTYFYEKHQEDKKVIKFLQKYL</sequence>
<name>A0AAV0B1N6_PHAPC</name>